<protein>
    <submittedName>
        <fullName evidence="1">Alpha/beta hydrolase</fullName>
    </submittedName>
</protein>
<dbReference type="Proteomes" id="UP001155380">
    <property type="component" value="Unassembled WGS sequence"/>
</dbReference>
<dbReference type="Pfam" id="PF06821">
    <property type="entry name" value="Ser_hydrolase"/>
    <property type="match status" value="1"/>
</dbReference>
<dbReference type="EMBL" id="JAMXLX010000004">
    <property type="protein sequence ID" value="MCO5957747.1"/>
    <property type="molecule type" value="Genomic_DNA"/>
</dbReference>
<dbReference type="InterPro" id="IPR029058">
    <property type="entry name" value="AB_hydrolase_fold"/>
</dbReference>
<dbReference type="InterPro" id="IPR010662">
    <property type="entry name" value="RBBP9/YdeN"/>
</dbReference>
<comment type="caution">
    <text evidence="1">The sequence shown here is derived from an EMBL/GenBank/DDBJ whole genome shotgun (WGS) entry which is preliminary data.</text>
</comment>
<evidence type="ECO:0000313" key="1">
    <source>
        <dbReference type="EMBL" id="MCO5957747.1"/>
    </source>
</evidence>
<gene>
    <name evidence="1" type="ORF">NBH21_13280</name>
</gene>
<accession>A0AAJ1BWV6</accession>
<keyword evidence="1" id="KW-0378">Hydrolase</keyword>
<proteinExistence type="predicted"/>
<evidence type="ECO:0000313" key="2">
    <source>
        <dbReference type="Proteomes" id="UP001155380"/>
    </source>
</evidence>
<sequence length="191" mass="20278">MSDVIILPGIGNSGATHWQTIWENGDARMTRFQPSDWDRPELEDWIDALHRAIEKAMRPPLLVAHSLACLLVAHWATHWATHGATGRPHPVRGAFLVAVPDPASPVFPAEAASFANPPAARLPFPSLVVASSNDPYGTLAHARASADIWGSRLVEAGAHGHLNGASGLGAWPEGNAALAAFEESLAPQAIF</sequence>
<dbReference type="SUPFAM" id="SSF53474">
    <property type="entry name" value="alpha/beta-Hydrolases"/>
    <property type="match status" value="1"/>
</dbReference>
<dbReference type="GO" id="GO:0016787">
    <property type="term" value="F:hydrolase activity"/>
    <property type="evidence" value="ECO:0007669"/>
    <property type="project" value="UniProtKB-KW"/>
</dbReference>
<organism evidence="1 2">
    <name type="scientific">Ciceribacter sichuanensis</name>
    <dbReference type="NCBI Taxonomy" id="2949647"/>
    <lineage>
        <taxon>Bacteria</taxon>
        <taxon>Pseudomonadati</taxon>
        <taxon>Pseudomonadota</taxon>
        <taxon>Alphaproteobacteria</taxon>
        <taxon>Hyphomicrobiales</taxon>
        <taxon>Rhizobiaceae</taxon>
        <taxon>Ciceribacter</taxon>
    </lineage>
</organism>
<dbReference type="RefSeq" id="WP_250914209.1">
    <property type="nucleotide sequence ID" value="NZ_JAMXLX010000004.1"/>
</dbReference>
<dbReference type="AlphaFoldDB" id="A0AAJ1BWV6"/>
<reference evidence="1" key="1">
    <citation type="submission" date="2022-06" db="EMBL/GenBank/DDBJ databases">
        <authorList>
            <person name="Sun Q."/>
        </authorList>
    </citation>
    <scope>NUCLEOTIDE SEQUENCE</scope>
    <source>
        <strain evidence="1">S101</strain>
    </source>
</reference>
<dbReference type="Gene3D" id="3.40.50.1820">
    <property type="entry name" value="alpha/beta hydrolase"/>
    <property type="match status" value="1"/>
</dbReference>
<name>A0AAJ1BWV6_9HYPH</name>